<evidence type="ECO:0000256" key="1">
    <source>
        <dbReference type="SAM" id="Phobius"/>
    </source>
</evidence>
<accession>A0A101E554</accession>
<keyword evidence="1" id="KW-0812">Transmembrane</keyword>
<comment type="caution">
    <text evidence="2">The sequence shown here is derived from an EMBL/GenBank/DDBJ whole genome shotgun (WGS) entry which is preliminary data.</text>
</comment>
<organism evidence="2 3">
    <name type="scientific">Caldanaerobacter subterraneus</name>
    <dbReference type="NCBI Taxonomy" id="911092"/>
    <lineage>
        <taxon>Bacteria</taxon>
        <taxon>Bacillati</taxon>
        <taxon>Bacillota</taxon>
        <taxon>Clostridia</taxon>
        <taxon>Thermoanaerobacterales</taxon>
        <taxon>Thermoanaerobacteraceae</taxon>
        <taxon>Caldanaerobacter</taxon>
    </lineage>
</organism>
<sequence>MKDKVFWTLMIIDGILVYLWFKFLDKIQKY</sequence>
<protein>
    <submittedName>
        <fullName evidence="2">Uncharacterized protein</fullName>
    </submittedName>
</protein>
<feature type="transmembrane region" description="Helical" evidence="1">
    <location>
        <begin position="6"/>
        <end position="24"/>
    </location>
</feature>
<dbReference type="EMBL" id="SLWU01000003">
    <property type="protein sequence ID" value="TCO68173.1"/>
    <property type="molecule type" value="Genomic_DNA"/>
</dbReference>
<evidence type="ECO:0000313" key="3">
    <source>
        <dbReference type="Proteomes" id="UP000294886"/>
    </source>
</evidence>
<name>A0A101E554_9THEO</name>
<reference evidence="2 3" key="1">
    <citation type="submission" date="2019-03" db="EMBL/GenBank/DDBJ databases">
        <title>Genomic Encyclopedia of Type Strains, Phase IV (KMG-IV): sequencing the most valuable type-strain genomes for metagenomic binning, comparative biology and taxonomic classification.</title>
        <authorList>
            <person name="Goeker M."/>
        </authorList>
    </citation>
    <scope>NUCLEOTIDE SEQUENCE [LARGE SCALE GENOMIC DNA]</scope>
    <source>
        <strain evidence="2 3">DSM 13054</strain>
    </source>
</reference>
<evidence type="ECO:0000313" key="2">
    <source>
        <dbReference type="EMBL" id="TCO68173.1"/>
    </source>
</evidence>
<dbReference type="Proteomes" id="UP000294886">
    <property type="component" value="Unassembled WGS sequence"/>
</dbReference>
<keyword evidence="1" id="KW-1133">Transmembrane helix</keyword>
<keyword evidence="1" id="KW-0472">Membrane</keyword>
<gene>
    <name evidence="2" type="ORF">EV203_10368</name>
</gene>
<proteinExistence type="predicted"/>
<dbReference type="AlphaFoldDB" id="A0A101E554"/>